<dbReference type="AlphaFoldDB" id="A0A916DTF5"/>
<evidence type="ECO:0000256" key="1">
    <source>
        <dbReference type="ARBA" id="ARBA00022679"/>
    </source>
</evidence>
<dbReference type="InterPro" id="IPR029063">
    <property type="entry name" value="SAM-dependent_MTases_sf"/>
</dbReference>
<protein>
    <submittedName>
        <fullName evidence="3">Class I SAM-dependent methyltransferase</fullName>
    </submittedName>
</protein>
<dbReference type="Gene3D" id="3.40.50.150">
    <property type="entry name" value="Vaccinia Virus protein VP39"/>
    <property type="match status" value="1"/>
</dbReference>
<keyword evidence="4" id="KW-1185">Reference proteome</keyword>
<dbReference type="PANTHER" id="PTHR43861:SF3">
    <property type="entry name" value="PUTATIVE (AFU_ORTHOLOGUE AFUA_2G14390)-RELATED"/>
    <property type="match status" value="1"/>
</dbReference>
<dbReference type="EMBL" id="AP026867">
    <property type="protein sequence ID" value="BDS11815.1"/>
    <property type="molecule type" value="Genomic_DNA"/>
</dbReference>
<dbReference type="RefSeq" id="WP_264792957.1">
    <property type="nucleotide sequence ID" value="NZ_AP026867.1"/>
</dbReference>
<dbReference type="GO" id="GO:0032259">
    <property type="term" value="P:methylation"/>
    <property type="evidence" value="ECO:0007669"/>
    <property type="project" value="UniProtKB-KW"/>
</dbReference>
<dbReference type="Proteomes" id="UP001060919">
    <property type="component" value="Chromosome"/>
</dbReference>
<organism evidence="3 4">
    <name type="scientific">Aureispira anguillae</name>
    <dbReference type="NCBI Taxonomy" id="2864201"/>
    <lineage>
        <taxon>Bacteria</taxon>
        <taxon>Pseudomonadati</taxon>
        <taxon>Bacteroidota</taxon>
        <taxon>Saprospiria</taxon>
        <taxon>Saprospirales</taxon>
        <taxon>Saprospiraceae</taxon>
        <taxon>Aureispira</taxon>
    </lineage>
</organism>
<dbReference type="Pfam" id="PF13649">
    <property type="entry name" value="Methyltransf_25"/>
    <property type="match status" value="1"/>
</dbReference>
<keyword evidence="3" id="KW-0489">Methyltransferase</keyword>
<dbReference type="CDD" id="cd02440">
    <property type="entry name" value="AdoMet_MTases"/>
    <property type="match status" value="1"/>
</dbReference>
<proteinExistence type="predicted"/>
<reference evidence="3" key="1">
    <citation type="submission" date="2022-09" db="EMBL/GenBank/DDBJ databases">
        <title>Aureispira anguillicida sp. nov., isolated from Leptocephalus of Japanese eel Anguilla japonica.</title>
        <authorList>
            <person name="Yuasa K."/>
            <person name="Mekata T."/>
            <person name="Ikunari K."/>
        </authorList>
    </citation>
    <scope>NUCLEOTIDE SEQUENCE</scope>
    <source>
        <strain evidence="3">EL160426</strain>
    </source>
</reference>
<dbReference type="SUPFAM" id="SSF53335">
    <property type="entry name" value="S-adenosyl-L-methionine-dependent methyltransferases"/>
    <property type="match status" value="1"/>
</dbReference>
<accession>A0A916DTF5</accession>
<gene>
    <name evidence="3" type="ORF">AsAng_0025290</name>
</gene>
<keyword evidence="1" id="KW-0808">Transferase</keyword>
<evidence type="ECO:0000313" key="3">
    <source>
        <dbReference type="EMBL" id="BDS11815.1"/>
    </source>
</evidence>
<dbReference type="GO" id="GO:0008168">
    <property type="term" value="F:methyltransferase activity"/>
    <property type="evidence" value="ECO:0007669"/>
    <property type="project" value="UniProtKB-KW"/>
</dbReference>
<dbReference type="KEGG" id="aup:AsAng_0025290"/>
<feature type="domain" description="Methyltransferase" evidence="2">
    <location>
        <begin position="54"/>
        <end position="150"/>
    </location>
</feature>
<sequence length="215" mass="24954">MIPAFQDITSQNHAMKRYYKFQSKIYDKTRWAFLFGRTNLVHQLPIARDAAIRILEVGCGTGYNLHNFASYFVNAQLVGMDVSEDMIALSQKKMEPYSNRVDLLPQAYGERPLLREESFDVVVFSYALTMINPQWENLIEQAYKDIKPGGIIAVVDFHNSGNPLFKMHMKNNHVRMDGHLLPVLENKFSTLSSDVQRAYWGLWEYFSFVGIKPYR</sequence>
<evidence type="ECO:0000313" key="4">
    <source>
        <dbReference type="Proteomes" id="UP001060919"/>
    </source>
</evidence>
<dbReference type="PANTHER" id="PTHR43861">
    <property type="entry name" value="TRANS-ACONITATE 2-METHYLTRANSFERASE-RELATED"/>
    <property type="match status" value="1"/>
</dbReference>
<name>A0A916DTF5_9BACT</name>
<evidence type="ECO:0000259" key="2">
    <source>
        <dbReference type="Pfam" id="PF13649"/>
    </source>
</evidence>
<dbReference type="InterPro" id="IPR041698">
    <property type="entry name" value="Methyltransf_25"/>
</dbReference>